<proteinExistence type="predicted"/>
<reference evidence="1" key="1">
    <citation type="submission" date="2020-05" db="EMBL/GenBank/DDBJ databases">
        <authorList>
            <person name="Chiriac C."/>
            <person name="Salcher M."/>
            <person name="Ghai R."/>
            <person name="Kavagutti S V."/>
        </authorList>
    </citation>
    <scope>NUCLEOTIDE SEQUENCE</scope>
</reference>
<dbReference type="EMBL" id="LR797195">
    <property type="protein sequence ID" value="CAB4193801.1"/>
    <property type="molecule type" value="Genomic_DNA"/>
</dbReference>
<dbReference type="Pfam" id="PF20475">
    <property type="entry name" value="DUF6717"/>
    <property type="match status" value="1"/>
</dbReference>
<accession>A0A6J5PXQ7</accession>
<evidence type="ECO:0000313" key="2">
    <source>
        <dbReference type="EMBL" id="CAB4193801.1"/>
    </source>
</evidence>
<evidence type="ECO:0000313" key="1">
    <source>
        <dbReference type="EMBL" id="CAB4175467.1"/>
    </source>
</evidence>
<name>A0A6J5PXQ7_9CAUD</name>
<gene>
    <name evidence="2" type="ORF">UFOVP1247_172</name>
    <name evidence="1" type="ORF">UFOVP970_212</name>
</gene>
<organism evidence="1">
    <name type="scientific">uncultured Caudovirales phage</name>
    <dbReference type="NCBI Taxonomy" id="2100421"/>
    <lineage>
        <taxon>Viruses</taxon>
        <taxon>Duplodnaviria</taxon>
        <taxon>Heunggongvirae</taxon>
        <taxon>Uroviricota</taxon>
        <taxon>Caudoviricetes</taxon>
        <taxon>Peduoviridae</taxon>
        <taxon>Maltschvirus</taxon>
        <taxon>Maltschvirus maltsch</taxon>
    </lineage>
</organism>
<dbReference type="EMBL" id="LR796916">
    <property type="protein sequence ID" value="CAB4175467.1"/>
    <property type="molecule type" value="Genomic_DNA"/>
</dbReference>
<protein>
    <submittedName>
        <fullName evidence="1">Uncharacterized protein</fullName>
    </submittedName>
</protein>
<dbReference type="InterPro" id="IPR046562">
    <property type="entry name" value="DUF6717"/>
</dbReference>
<sequence length="115" mass="13388">MREFIFYKESTHRWYVDLPEWKGPKAALEMVDGADTMLEYMSEGTGKVRAILSAKSMPGAYNLKFIKETPELGEGAQYLLEEYIGLTINLRVWLCDVTKFVFDEFPRDIWIIPIN</sequence>